<dbReference type="AlphaFoldDB" id="A0AAN8K698"/>
<dbReference type="EMBL" id="JAZGQO010000002">
    <property type="protein sequence ID" value="KAK6190846.1"/>
    <property type="molecule type" value="Genomic_DNA"/>
</dbReference>
<evidence type="ECO:0000313" key="2">
    <source>
        <dbReference type="EMBL" id="KAK6190846.1"/>
    </source>
</evidence>
<name>A0AAN8K698_PATCE</name>
<dbReference type="InterPro" id="IPR032698">
    <property type="entry name" value="SirB1_N"/>
</dbReference>
<evidence type="ECO:0000259" key="1">
    <source>
        <dbReference type="SMART" id="SM00992"/>
    </source>
</evidence>
<dbReference type="PANTHER" id="PTHR31350">
    <property type="entry name" value="SI:DKEY-261L7.2"/>
    <property type="match status" value="1"/>
</dbReference>
<feature type="domain" description="Hemimethylated DNA-binding" evidence="1">
    <location>
        <begin position="504"/>
        <end position="601"/>
    </location>
</feature>
<dbReference type="Pfam" id="PF13369">
    <property type="entry name" value="Transglut_core2"/>
    <property type="match status" value="1"/>
</dbReference>
<dbReference type="NCBIfam" id="TIGR02097">
    <property type="entry name" value="yccV"/>
    <property type="match status" value="1"/>
</dbReference>
<dbReference type="Pfam" id="PF08755">
    <property type="entry name" value="YccV-like"/>
    <property type="match status" value="1"/>
</dbReference>
<dbReference type="SMART" id="SM00992">
    <property type="entry name" value="YccV-like"/>
    <property type="match status" value="1"/>
</dbReference>
<sequence length="624" mass="73332">MATFNDDSKCQSGRDSFELTNLNTTLVDLPSEIIQFILRSKELSISDICRVSCTCRKLQESCYSYSNDLWKAKVAQRWPNLLDRYNQKKSHCWMDVCKARNRVSNEINKHLTQLIKEYQLVEEIAREKFYPITRMIDEDGIPGDFIVDELLNIVHDGKRHCNLTMKYYSVKILRHIQQLHLSQRWREFLELPPQQHSLETGASLIAQWCQPTEIVTENTISQQIDQIVKLVKQELKDRCEDHPAVNYVLDDNELVMNEWSPEQSRIVLEAINHVLFEKLQYRGNMSEYYDPCNSYINKILERKKGIPITLCIIYNCIAKRLGVLCQPVNFPSHFLLRWEEHPLASLVQKYTYIDAFHGGQFYTSNECCQALGLPESIAQNREIYEAIEHKKVFERMARNLVGIGRHQNQMGDGLLCLRNSLELFLLICPDDLEMRLLQVRINLHLKINLPEVIDSLQRVADLDNSRLGIVAYLQQEAQNMITEEKEENKVQKKVQVKRRKDNPEVKFSTGMIMKHKKYHYMCVIYGWDSTCQATEEWIIQMGVNRLPRDQYQPFYNVLVQDGSNRYAAQENLLYHDETIEINHPEIGRYFDEYCGSHYRINSTKMEEYPDDLQVTSKLINPELR</sequence>
<comment type="caution">
    <text evidence="2">The sequence shown here is derived from an EMBL/GenBank/DDBJ whole genome shotgun (WGS) entry which is preliminary data.</text>
</comment>
<dbReference type="Gene3D" id="1.20.1280.50">
    <property type="match status" value="1"/>
</dbReference>
<protein>
    <recommendedName>
        <fullName evidence="1">Hemimethylated DNA-binding domain-containing protein</fullName>
    </recommendedName>
</protein>
<gene>
    <name evidence="2" type="ORF">SNE40_002623</name>
</gene>
<proteinExistence type="predicted"/>
<dbReference type="Pfam" id="PF12937">
    <property type="entry name" value="F-box-like"/>
    <property type="match status" value="1"/>
</dbReference>
<accession>A0AAN8K698</accession>
<dbReference type="GO" id="GO:0003677">
    <property type="term" value="F:DNA binding"/>
    <property type="evidence" value="ECO:0007669"/>
    <property type="project" value="InterPro"/>
</dbReference>
<dbReference type="InterPro" id="IPR036623">
    <property type="entry name" value="Hemimethylated_DNA-bd_sf"/>
</dbReference>
<dbReference type="PANTHER" id="PTHR31350:SF21">
    <property type="entry name" value="F-BOX ONLY PROTEIN 21"/>
    <property type="match status" value="1"/>
</dbReference>
<dbReference type="Gene3D" id="2.30.30.390">
    <property type="entry name" value="Hemimethylated DNA-binding domain"/>
    <property type="match status" value="1"/>
</dbReference>
<dbReference type="SUPFAM" id="SSF81383">
    <property type="entry name" value="F-box domain"/>
    <property type="match status" value="1"/>
</dbReference>
<dbReference type="InterPro" id="IPR011722">
    <property type="entry name" value="Hemimethylated_DNA-bd_dom"/>
</dbReference>
<organism evidence="2 3">
    <name type="scientific">Patella caerulea</name>
    <name type="common">Rayed Mediterranean limpet</name>
    <dbReference type="NCBI Taxonomy" id="87958"/>
    <lineage>
        <taxon>Eukaryota</taxon>
        <taxon>Metazoa</taxon>
        <taxon>Spiralia</taxon>
        <taxon>Lophotrochozoa</taxon>
        <taxon>Mollusca</taxon>
        <taxon>Gastropoda</taxon>
        <taxon>Patellogastropoda</taxon>
        <taxon>Patelloidea</taxon>
        <taxon>Patellidae</taxon>
        <taxon>Patella</taxon>
    </lineage>
</organism>
<dbReference type="InterPro" id="IPR036047">
    <property type="entry name" value="F-box-like_dom_sf"/>
</dbReference>
<keyword evidence="3" id="KW-1185">Reference proteome</keyword>
<dbReference type="SUPFAM" id="SSF141255">
    <property type="entry name" value="YccV-like"/>
    <property type="match status" value="1"/>
</dbReference>
<evidence type="ECO:0000313" key="3">
    <source>
        <dbReference type="Proteomes" id="UP001347796"/>
    </source>
</evidence>
<dbReference type="Proteomes" id="UP001347796">
    <property type="component" value="Unassembled WGS sequence"/>
</dbReference>
<dbReference type="InterPro" id="IPR001810">
    <property type="entry name" value="F-box_dom"/>
</dbReference>
<reference evidence="2 3" key="1">
    <citation type="submission" date="2024-01" db="EMBL/GenBank/DDBJ databases">
        <title>The genome of the rayed Mediterranean limpet Patella caerulea (Linnaeus, 1758).</title>
        <authorList>
            <person name="Anh-Thu Weber A."/>
            <person name="Halstead-Nussloch G."/>
        </authorList>
    </citation>
    <scope>NUCLEOTIDE SEQUENCE [LARGE SCALE GENOMIC DNA]</scope>
    <source>
        <strain evidence="2">AATW-2023a</strain>
        <tissue evidence="2">Whole specimen</tissue>
    </source>
</reference>